<dbReference type="EMBL" id="CP012029">
    <property type="protein sequence ID" value="ALO24881.1"/>
    <property type="molecule type" value="Genomic_DNA"/>
</dbReference>
<name>A0A0S2IMH8_LEPBO</name>
<proteinExistence type="predicted"/>
<protein>
    <submittedName>
        <fullName evidence="1">Uncharacterized protein</fullName>
    </submittedName>
</protein>
<sequence>MEHSINFKNLTFICEMFSWQSLNYRETFYEIFPALHPITFNP</sequence>
<dbReference type="Proteomes" id="UP000058857">
    <property type="component" value="Chromosome 1"/>
</dbReference>
<gene>
    <name evidence="1" type="ORF">LBBP_00533</name>
</gene>
<dbReference type="PATRIC" id="fig|280505.15.peg.522"/>
<evidence type="ECO:0000313" key="1">
    <source>
        <dbReference type="EMBL" id="ALO24881.1"/>
    </source>
</evidence>
<evidence type="ECO:0000313" key="2">
    <source>
        <dbReference type="Proteomes" id="UP000058857"/>
    </source>
</evidence>
<dbReference type="AlphaFoldDB" id="A0A0S2IMH8"/>
<reference evidence="1 2" key="1">
    <citation type="journal article" date="2015" name="PLoS Negl. Trop. Dis.">
        <title>Distribution of Plasmids in Distinct Leptospira Pathogenic Species.</title>
        <authorList>
            <person name="Wang Y."/>
            <person name="Zhuang X."/>
            <person name="Zhong Y."/>
            <person name="Zhang C."/>
            <person name="Zhang Y."/>
            <person name="Zeng L."/>
            <person name="Zhu Y."/>
            <person name="He P."/>
            <person name="Dong K."/>
            <person name="Pal U."/>
            <person name="Guo X."/>
            <person name="Qin J."/>
        </authorList>
    </citation>
    <scope>NUCLEOTIDE SEQUENCE [LARGE SCALE GENOMIC DNA]</scope>
    <source>
        <strain evidence="1 2">56604</strain>
    </source>
</reference>
<organism evidence="1">
    <name type="scientific">Leptospira borgpetersenii serovar Ballum</name>
    <dbReference type="NCBI Taxonomy" id="280505"/>
    <lineage>
        <taxon>Bacteria</taxon>
        <taxon>Pseudomonadati</taxon>
        <taxon>Spirochaetota</taxon>
        <taxon>Spirochaetia</taxon>
        <taxon>Leptospirales</taxon>
        <taxon>Leptospiraceae</taxon>
        <taxon>Leptospira</taxon>
    </lineage>
</organism>
<accession>A0A0S2IMH8</accession>